<dbReference type="Proteomes" id="UP000305202">
    <property type="component" value="Unassembled WGS sequence"/>
</dbReference>
<dbReference type="EMBL" id="SZPQ01000070">
    <property type="protein sequence ID" value="TKI02568.1"/>
    <property type="molecule type" value="Genomic_DNA"/>
</dbReference>
<reference evidence="1 2" key="1">
    <citation type="submission" date="2019-04" db="EMBL/GenBank/DDBJ databases">
        <authorList>
            <person name="Li M."/>
            <person name="Gao C."/>
        </authorList>
    </citation>
    <scope>NUCLEOTIDE SEQUENCE [LARGE SCALE GENOMIC DNA]</scope>
    <source>
        <strain evidence="1 2">BGMRC 2031</strain>
    </source>
</reference>
<evidence type="ECO:0000313" key="1">
    <source>
        <dbReference type="EMBL" id="TKI02568.1"/>
    </source>
</evidence>
<organism evidence="1 2">
    <name type="scientific">Martelella alba</name>
    <dbReference type="NCBI Taxonomy" id="2590451"/>
    <lineage>
        <taxon>Bacteria</taxon>
        <taxon>Pseudomonadati</taxon>
        <taxon>Pseudomonadota</taxon>
        <taxon>Alphaproteobacteria</taxon>
        <taxon>Hyphomicrobiales</taxon>
        <taxon>Aurantimonadaceae</taxon>
        <taxon>Martelella</taxon>
    </lineage>
</organism>
<sequence length="113" mass="12481">MSNSIKVMRVTSITHDVSEVLINDETQAFICRQNNPQYPVVVRLSGGYVLGEYDCNRCAAFAVAELESRVSSLNAKFGDTRGERPASYTDSPMNRLIDAMIGDLVRAASIVRH</sequence>
<accession>A0ABY2SF69</accession>
<proteinExistence type="predicted"/>
<comment type="caution">
    <text evidence="1">The sequence shown here is derived from an EMBL/GenBank/DDBJ whole genome shotgun (WGS) entry which is preliminary data.</text>
</comment>
<gene>
    <name evidence="1" type="ORF">FCN80_24595</name>
</gene>
<protein>
    <submittedName>
        <fullName evidence="1">Uncharacterized protein</fullName>
    </submittedName>
</protein>
<name>A0ABY2SF69_9HYPH</name>
<dbReference type="RefSeq" id="WP_136992956.1">
    <property type="nucleotide sequence ID" value="NZ_SZPQ01000070.1"/>
</dbReference>
<evidence type="ECO:0000313" key="2">
    <source>
        <dbReference type="Proteomes" id="UP000305202"/>
    </source>
</evidence>
<keyword evidence="2" id="KW-1185">Reference proteome</keyword>